<protein>
    <submittedName>
        <fullName evidence="2">Uncharacterized protein</fullName>
    </submittedName>
</protein>
<proteinExistence type="predicted"/>
<organism evidence="2 3">
    <name type="scientific">Porphyridium purpureum</name>
    <name type="common">Red alga</name>
    <name type="synonym">Porphyridium cruentum</name>
    <dbReference type="NCBI Taxonomy" id="35688"/>
    <lineage>
        <taxon>Eukaryota</taxon>
        <taxon>Rhodophyta</taxon>
        <taxon>Bangiophyceae</taxon>
        <taxon>Porphyridiales</taxon>
        <taxon>Porphyridiaceae</taxon>
        <taxon>Porphyridium</taxon>
    </lineage>
</organism>
<name>A0A5J4YWT6_PORPP</name>
<keyword evidence="3" id="KW-1185">Reference proteome</keyword>
<gene>
    <name evidence="2" type="ORF">FVE85_2184</name>
</gene>
<evidence type="ECO:0000256" key="1">
    <source>
        <dbReference type="SAM" id="Phobius"/>
    </source>
</evidence>
<keyword evidence="1" id="KW-0812">Transmembrane</keyword>
<evidence type="ECO:0000313" key="2">
    <source>
        <dbReference type="EMBL" id="KAA8496029.1"/>
    </source>
</evidence>
<accession>A0A5J4YWT6</accession>
<keyword evidence="1" id="KW-1133">Transmembrane helix</keyword>
<sequence length="339" mass="36539">MTIQETMTLVEMEFGQDAASASALSRRSSWSVAASVVAVMLMTVAVVVVAPSLSKSNEVRMIGKPLPNGMMRATYECDQAWYCAQSGADCSAGVPIGGLDTAIVQKCEFHTMANELTAVSTFLLLADTVNGHAWTCKDMVMNSCSDNMPFGCPYLDLCPGQQDELENVITAATEYTAGQAAIMPQLQQGWESFSGAHCGIAQTCSMAYDSNLCTKSTKMPLARKLVGKALAELTLADSTLVQMAETILCMTCEVQVGNQVYECLDEELQKSLGGLFGVTANNIQPLANKRTFTDVESIVIDPEWTEAAKCHPICKSFKKGNVGLYHHVYEYCCAAATFN</sequence>
<evidence type="ECO:0000313" key="3">
    <source>
        <dbReference type="Proteomes" id="UP000324585"/>
    </source>
</evidence>
<feature type="transmembrane region" description="Helical" evidence="1">
    <location>
        <begin position="30"/>
        <end position="53"/>
    </location>
</feature>
<dbReference type="Proteomes" id="UP000324585">
    <property type="component" value="Unassembled WGS sequence"/>
</dbReference>
<keyword evidence="1" id="KW-0472">Membrane</keyword>
<comment type="caution">
    <text evidence="2">The sequence shown here is derived from an EMBL/GenBank/DDBJ whole genome shotgun (WGS) entry which is preliminary data.</text>
</comment>
<dbReference type="EMBL" id="VRMN01000003">
    <property type="protein sequence ID" value="KAA8496029.1"/>
    <property type="molecule type" value="Genomic_DNA"/>
</dbReference>
<reference evidence="3" key="1">
    <citation type="journal article" date="2019" name="Nat. Commun.">
        <title>Expansion of phycobilisome linker gene families in mesophilic red algae.</title>
        <authorList>
            <person name="Lee J."/>
            <person name="Kim D."/>
            <person name="Bhattacharya D."/>
            <person name="Yoon H.S."/>
        </authorList>
    </citation>
    <scope>NUCLEOTIDE SEQUENCE [LARGE SCALE GENOMIC DNA]</scope>
    <source>
        <strain evidence="3">CCMP 1328</strain>
    </source>
</reference>
<dbReference type="AlphaFoldDB" id="A0A5J4YWT6"/>